<protein>
    <recommendedName>
        <fullName evidence="1">Stage 0 sporulation protein A homolog</fullName>
    </recommendedName>
</protein>
<dbReference type="PROSITE" id="PS50110">
    <property type="entry name" value="RESPONSE_REGULATORY"/>
    <property type="match status" value="1"/>
</dbReference>
<dbReference type="Pfam" id="PF00072">
    <property type="entry name" value="Response_reg"/>
    <property type="match status" value="1"/>
</dbReference>
<dbReference type="PANTHER" id="PTHR48111:SF1">
    <property type="entry name" value="TWO-COMPONENT RESPONSE REGULATOR ORR33"/>
    <property type="match status" value="1"/>
</dbReference>
<dbReference type="InterPro" id="IPR039420">
    <property type="entry name" value="WalR-like"/>
</dbReference>
<keyword evidence="2 8" id="KW-0597">Phosphoprotein</keyword>
<dbReference type="Gene3D" id="3.40.50.2300">
    <property type="match status" value="1"/>
</dbReference>
<dbReference type="EMBL" id="JBEPMJ010000016">
    <property type="protein sequence ID" value="MET3751009.1"/>
    <property type="molecule type" value="Genomic_DNA"/>
</dbReference>
<evidence type="ECO:0000256" key="5">
    <source>
        <dbReference type="ARBA" id="ARBA00023125"/>
    </source>
</evidence>
<name>A0ABV2M4K1_9FIRM</name>
<dbReference type="InterPro" id="IPR011006">
    <property type="entry name" value="CheY-like_superfamily"/>
</dbReference>
<evidence type="ECO:0000256" key="3">
    <source>
        <dbReference type="ARBA" id="ARBA00023012"/>
    </source>
</evidence>
<organism evidence="12 13">
    <name type="scientific">Blautia caecimuris</name>
    <dbReference type="NCBI Taxonomy" id="1796615"/>
    <lineage>
        <taxon>Bacteria</taxon>
        <taxon>Bacillati</taxon>
        <taxon>Bacillota</taxon>
        <taxon>Clostridia</taxon>
        <taxon>Lachnospirales</taxon>
        <taxon>Lachnospiraceae</taxon>
        <taxon>Blautia</taxon>
    </lineage>
</organism>
<evidence type="ECO:0000256" key="2">
    <source>
        <dbReference type="ARBA" id="ARBA00022553"/>
    </source>
</evidence>
<evidence type="ECO:0000313" key="12">
    <source>
        <dbReference type="EMBL" id="MET3751009.1"/>
    </source>
</evidence>
<dbReference type="GO" id="GO:0003677">
    <property type="term" value="F:DNA binding"/>
    <property type="evidence" value="ECO:0007669"/>
    <property type="project" value="UniProtKB-KW"/>
</dbReference>
<evidence type="ECO:0000256" key="4">
    <source>
        <dbReference type="ARBA" id="ARBA00023015"/>
    </source>
</evidence>
<dbReference type="Pfam" id="PF00486">
    <property type="entry name" value="Trans_reg_C"/>
    <property type="match status" value="1"/>
</dbReference>
<dbReference type="InterPro" id="IPR036388">
    <property type="entry name" value="WH-like_DNA-bd_sf"/>
</dbReference>
<evidence type="ECO:0000256" key="7">
    <source>
        <dbReference type="ARBA" id="ARBA00024867"/>
    </source>
</evidence>
<reference evidence="12 13" key="1">
    <citation type="submission" date="2024-06" db="EMBL/GenBank/DDBJ databases">
        <title>Genomic Encyclopedia of Type Strains, Phase IV (KMG-IV): sequencing the most valuable type-strain genomes for metagenomic binning, comparative biology and taxonomic classification.</title>
        <authorList>
            <person name="Goeker M."/>
        </authorList>
    </citation>
    <scope>NUCLEOTIDE SEQUENCE [LARGE SCALE GENOMIC DNA]</scope>
    <source>
        <strain evidence="12 13">DSM 29492</strain>
    </source>
</reference>
<dbReference type="Gene3D" id="6.10.250.690">
    <property type="match status" value="1"/>
</dbReference>
<evidence type="ECO:0000256" key="9">
    <source>
        <dbReference type="PROSITE-ProRule" id="PRU01091"/>
    </source>
</evidence>
<feature type="DNA-binding region" description="OmpR/PhoB-type" evidence="9">
    <location>
        <begin position="124"/>
        <end position="224"/>
    </location>
</feature>
<dbReference type="InterPro" id="IPR001789">
    <property type="entry name" value="Sig_transdc_resp-reg_receiver"/>
</dbReference>
<keyword evidence="6" id="KW-0804">Transcription</keyword>
<keyword evidence="13" id="KW-1185">Reference proteome</keyword>
<dbReference type="SUPFAM" id="SSF52172">
    <property type="entry name" value="CheY-like"/>
    <property type="match status" value="1"/>
</dbReference>
<comment type="caution">
    <text evidence="12">The sequence shown here is derived from an EMBL/GenBank/DDBJ whole genome shotgun (WGS) entry which is preliminary data.</text>
</comment>
<evidence type="ECO:0000313" key="13">
    <source>
        <dbReference type="Proteomes" id="UP001549106"/>
    </source>
</evidence>
<proteinExistence type="predicted"/>
<dbReference type="SMART" id="SM00448">
    <property type="entry name" value="REC"/>
    <property type="match status" value="1"/>
</dbReference>
<feature type="domain" description="OmpR/PhoB-type" evidence="11">
    <location>
        <begin position="124"/>
        <end position="224"/>
    </location>
</feature>
<feature type="modified residue" description="4-aspartylphosphate" evidence="8">
    <location>
        <position position="52"/>
    </location>
</feature>
<dbReference type="InterPro" id="IPR001867">
    <property type="entry name" value="OmpR/PhoB-type_DNA-bd"/>
</dbReference>
<evidence type="ECO:0000256" key="1">
    <source>
        <dbReference type="ARBA" id="ARBA00018672"/>
    </source>
</evidence>
<evidence type="ECO:0000256" key="6">
    <source>
        <dbReference type="ARBA" id="ARBA00023163"/>
    </source>
</evidence>
<dbReference type="Gene3D" id="1.10.10.10">
    <property type="entry name" value="Winged helix-like DNA-binding domain superfamily/Winged helix DNA-binding domain"/>
    <property type="match status" value="1"/>
</dbReference>
<dbReference type="CDD" id="cd00383">
    <property type="entry name" value="trans_reg_C"/>
    <property type="match status" value="1"/>
</dbReference>
<evidence type="ECO:0000259" key="10">
    <source>
        <dbReference type="PROSITE" id="PS50110"/>
    </source>
</evidence>
<dbReference type="RefSeq" id="WP_147599863.1">
    <property type="nucleotide sequence ID" value="NZ_BAABXP010000009.1"/>
</dbReference>
<keyword evidence="3" id="KW-0902">Two-component regulatory system</keyword>
<keyword evidence="4" id="KW-0805">Transcription regulation</keyword>
<keyword evidence="5 9" id="KW-0238">DNA-binding</keyword>
<evidence type="ECO:0000259" key="11">
    <source>
        <dbReference type="PROSITE" id="PS51755"/>
    </source>
</evidence>
<accession>A0ABV2M4K1</accession>
<dbReference type="Proteomes" id="UP001549106">
    <property type="component" value="Unassembled WGS sequence"/>
</dbReference>
<dbReference type="PANTHER" id="PTHR48111">
    <property type="entry name" value="REGULATOR OF RPOS"/>
    <property type="match status" value="1"/>
</dbReference>
<dbReference type="SMART" id="SM00862">
    <property type="entry name" value="Trans_reg_C"/>
    <property type="match status" value="1"/>
</dbReference>
<dbReference type="PROSITE" id="PS51755">
    <property type="entry name" value="OMPR_PHOB"/>
    <property type="match status" value="1"/>
</dbReference>
<sequence>MDTKILLVEDDTMLNEGIAYALRKKEYLVYSAKNIEEASGYMNQPVSLVILDINLPDGDGRMFLKHIRQSNTVPVLLLTARNTEADMLQGFDAGCDDYVTKPFSMAVLLRRIEVLLKRAENTDSRFYYSGALAYDFDGKQLRKDGQEVKLTATEIRLLEAFLAHRNQVLTREQLLAMVWDTYENYVDEKTLNVNVRRLRGKIEDNPQEPDHIRTVFGIGYKWSDRI</sequence>
<comment type="function">
    <text evidence="7">May play the central regulatory role in sporulation. It may be an element of the effector pathway responsible for the activation of sporulation genes in response to nutritional stress. Spo0A may act in concert with spo0H (a sigma factor) to control the expression of some genes that are critical to the sporulation process.</text>
</comment>
<feature type="domain" description="Response regulatory" evidence="10">
    <location>
        <begin position="4"/>
        <end position="116"/>
    </location>
</feature>
<gene>
    <name evidence="12" type="ORF">ABID24_002263</name>
</gene>
<evidence type="ECO:0000256" key="8">
    <source>
        <dbReference type="PROSITE-ProRule" id="PRU00169"/>
    </source>
</evidence>